<reference evidence="1" key="2">
    <citation type="submission" date="2024-06" db="UniProtKB">
        <authorList>
            <consortium name="EnsemblMetazoa"/>
        </authorList>
    </citation>
    <scope>IDENTIFICATION</scope>
</reference>
<dbReference type="RefSeq" id="XP_019859181.1">
    <property type="nucleotide sequence ID" value="XM_020003622.1"/>
</dbReference>
<dbReference type="KEGG" id="aqu:100632557"/>
<organism evidence="1 2">
    <name type="scientific">Amphimedon queenslandica</name>
    <name type="common">Sponge</name>
    <dbReference type="NCBI Taxonomy" id="400682"/>
    <lineage>
        <taxon>Eukaryota</taxon>
        <taxon>Metazoa</taxon>
        <taxon>Porifera</taxon>
        <taxon>Demospongiae</taxon>
        <taxon>Heteroscleromorpha</taxon>
        <taxon>Haplosclerida</taxon>
        <taxon>Niphatidae</taxon>
        <taxon>Amphimedon</taxon>
    </lineage>
</organism>
<dbReference type="EnsemblMetazoa" id="XM_020003622.1">
    <property type="protein sequence ID" value="XP_019859181.1"/>
    <property type="gene ID" value="LOC100632557"/>
</dbReference>
<dbReference type="PANTHER" id="PTHR22930">
    <property type="match status" value="1"/>
</dbReference>
<evidence type="ECO:0000313" key="1">
    <source>
        <dbReference type="EnsemblMetazoa" id="XP_019859181.1"/>
    </source>
</evidence>
<protein>
    <recommendedName>
        <fullName evidence="3">DDE Tnp4 domain-containing protein</fullName>
    </recommendedName>
</protein>
<evidence type="ECO:0000313" key="2">
    <source>
        <dbReference type="Proteomes" id="UP000007879"/>
    </source>
</evidence>
<dbReference type="InterPro" id="IPR045249">
    <property type="entry name" value="HARBI1-like"/>
</dbReference>
<reference evidence="2" key="1">
    <citation type="journal article" date="2010" name="Nature">
        <title>The Amphimedon queenslandica genome and the evolution of animal complexity.</title>
        <authorList>
            <person name="Srivastava M."/>
            <person name="Simakov O."/>
            <person name="Chapman J."/>
            <person name="Fahey B."/>
            <person name="Gauthier M.E."/>
            <person name="Mitros T."/>
            <person name="Richards G.S."/>
            <person name="Conaco C."/>
            <person name="Dacre M."/>
            <person name="Hellsten U."/>
            <person name="Larroux C."/>
            <person name="Putnam N.H."/>
            <person name="Stanke M."/>
            <person name="Adamska M."/>
            <person name="Darling A."/>
            <person name="Degnan S.M."/>
            <person name="Oakley T.H."/>
            <person name="Plachetzki D.C."/>
            <person name="Zhai Y."/>
            <person name="Adamski M."/>
            <person name="Calcino A."/>
            <person name="Cummins S.F."/>
            <person name="Goodstein D.M."/>
            <person name="Harris C."/>
            <person name="Jackson D.J."/>
            <person name="Leys S.P."/>
            <person name="Shu S."/>
            <person name="Woodcroft B.J."/>
            <person name="Vervoort M."/>
            <person name="Kosik K.S."/>
            <person name="Manning G."/>
            <person name="Degnan B.M."/>
            <person name="Rokhsar D.S."/>
        </authorList>
    </citation>
    <scope>NUCLEOTIDE SEQUENCE [LARGE SCALE GENOMIC DNA]</scope>
</reference>
<dbReference type="Proteomes" id="UP000007879">
    <property type="component" value="Unassembled WGS sequence"/>
</dbReference>
<dbReference type="PANTHER" id="PTHR22930:SF269">
    <property type="entry name" value="NUCLEASE HARBI1-LIKE PROTEIN"/>
    <property type="match status" value="1"/>
</dbReference>
<dbReference type="GeneID" id="100632557"/>
<keyword evidence="2" id="KW-1185">Reference proteome</keyword>
<accession>A0AAN0JQ61</accession>
<dbReference type="AlphaFoldDB" id="A0AAN0JQ61"/>
<sequence>MEEDHLLAIVLSLYARRRRRGRKRSVWVRRIYQQRLKQGEYHNLYQEMRLHDPESHFRYIRMTRERFDLLLQEVGPYLLHRTYNSSLRPQVSPAERLILTLRYLCTGNSQISLSFNFRLGRSTVCEILKETCDAIWNALHLAYLKAPSTEQEWIRISRNFETMWNFPNCIGAIDGKHIVIQAPMNAGSTFYNYKGKHSIVLLAVCDAG</sequence>
<proteinExistence type="predicted"/>
<name>A0AAN0JQ61_AMPQE</name>
<evidence type="ECO:0008006" key="3">
    <source>
        <dbReference type="Google" id="ProtNLM"/>
    </source>
</evidence>